<dbReference type="Pfam" id="PF10509">
    <property type="entry name" value="GalKase_gal_bdg"/>
    <property type="match status" value="1"/>
</dbReference>
<evidence type="ECO:0000256" key="3">
    <source>
        <dbReference type="ARBA" id="ARBA00022777"/>
    </source>
</evidence>
<evidence type="ECO:0000256" key="1">
    <source>
        <dbReference type="ARBA" id="ARBA00006566"/>
    </source>
</evidence>
<dbReference type="Pfam" id="PF00288">
    <property type="entry name" value="GHMP_kinases_N"/>
    <property type="match status" value="1"/>
</dbReference>
<sequence length="428" mass="47113">MKKTNEIKEALKKGDYKDLLTDIYVDESRIEYQTERYIKAIEKFEKLYGEGDAAIYSAPGRSEVGGNHTDHQHGEILAASINLDAIAVTRKTDDNMIHLISGTYKEIVIDVNDISYKESEKETTKALIKGVLKGAKDHGFDIGGFTAYVTSDVLIGAGLSSSAAFETVVGTIISHLYNDGKMDAVTIAIIGQYAENVYFGKPCGLMDQMACSVGSLVHVDFAKPKEPVVEKVEFDMNKYGYSLCITDTKGSHADLTADYAAVPQEMKEVAAYFGKEVLREVSMDDIIENISKLREKCGDRAVLRAIHFINENKRVGKQAEALKSEKIDEFLTLIKESGDSSYKYLQNVYTVNDIRHQNVSLALAISDTVLEGGKGVCRVHGGGFAGTIQAFVKNEAVPEYLEKMDKVFGKGACNVLKIRKYGGMKVID</sequence>
<dbReference type="GO" id="GO:0006012">
    <property type="term" value="P:galactose metabolic process"/>
    <property type="evidence" value="ECO:0007669"/>
    <property type="project" value="InterPro"/>
</dbReference>
<keyword evidence="8" id="KW-1185">Reference proteome</keyword>
<organism evidence="7 8">
    <name type="scientific">Butyribacter intestini</name>
    <dbReference type="NCBI Taxonomy" id="1703332"/>
    <lineage>
        <taxon>Bacteria</taxon>
        <taxon>Bacillati</taxon>
        <taxon>Bacillota</taxon>
        <taxon>Clostridia</taxon>
        <taxon>Lachnospirales</taxon>
        <taxon>Lachnospiraceae</taxon>
        <taxon>Butyribacter</taxon>
    </lineage>
</organism>
<reference evidence="7 8" key="1">
    <citation type="submission" date="2015-10" db="EMBL/GenBank/DDBJ databases">
        <title>Butyribacter intestini gen. nov., sp. nov., a butyric acid-producing bacterium of the family Lachnospiraceae isolated from the human faeces.</title>
        <authorList>
            <person name="Zou Y."/>
            <person name="Xue W."/>
            <person name="Luo G."/>
            <person name="Lv M."/>
        </authorList>
    </citation>
    <scope>NUCLEOTIDE SEQUENCE [LARGE SCALE GENOMIC DNA]</scope>
    <source>
        <strain evidence="7 8">TF01-11</strain>
    </source>
</reference>
<keyword evidence="4" id="KW-0067">ATP-binding</keyword>
<comment type="similarity">
    <text evidence="1">Belongs to the GHMP kinase family. GalK subfamily.</text>
</comment>
<dbReference type="InterPro" id="IPR006206">
    <property type="entry name" value="Mevalonate/galactokinase"/>
</dbReference>
<dbReference type="Proteomes" id="UP000050833">
    <property type="component" value="Unassembled WGS sequence"/>
</dbReference>
<dbReference type="InterPro" id="IPR014721">
    <property type="entry name" value="Ribsml_uS5_D2-typ_fold_subgr"/>
</dbReference>
<dbReference type="InterPro" id="IPR036554">
    <property type="entry name" value="GHMP_kinase_C_sf"/>
</dbReference>
<evidence type="ECO:0000259" key="6">
    <source>
        <dbReference type="Pfam" id="PF10509"/>
    </source>
</evidence>
<dbReference type="PANTHER" id="PTHR10457">
    <property type="entry name" value="MEVALONATE KINASE/GALACTOKINASE"/>
    <property type="match status" value="1"/>
</dbReference>
<evidence type="ECO:0000256" key="4">
    <source>
        <dbReference type="ARBA" id="ARBA00022840"/>
    </source>
</evidence>
<dbReference type="InterPro" id="IPR020568">
    <property type="entry name" value="Ribosomal_Su5_D2-typ_SF"/>
</dbReference>
<dbReference type="GO" id="GO:0005524">
    <property type="term" value="F:ATP binding"/>
    <property type="evidence" value="ECO:0007669"/>
    <property type="project" value="UniProtKB-KW"/>
</dbReference>
<proteinExistence type="inferred from homology"/>
<accession>A0AAW3JTX8</accession>
<evidence type="ECO:0000259" key="5">
    <source>
        <dbReference type="Pfam" id="PF00288"/>
    </source>
</evidence>
<dbReference type="RefSeq" id="WP_055945451.1">
    <property type="nucleotide sequence ID" value="NZ_JAQDCV010000012.1"/>
</dbReference>
<dbReference type="GO" id="GO:0004335">
    <property type="term" value="F:galactokinase activity"/>
    <property type="evidence" value="ECO:0007669"/>
    <property type="project" value="InterPro"/>
</dbReference>
<dbReference type="PIRSF" id="PIRSF000530">
    <property type="entry name" value="Galactokinase"/>
    <property type="match status" value="1"/>
</dbReference>
<dbReference type="Gene3D" id="3.30.230.10">
    <property type="match status" value="1"/>
</dbReference>
<feature type="domain" description="Galactokinase N-terminal" evidence="6">
    <location>
        <begin position="42"/>
        <end position="90"/>
    </location>
</feature>
<dbReference type="SUPFAM" id="SSF55060">
    <property type="entry name" value="GHMP Kinase, C-terminal domain"/>
    <property type="match status" value="1"/>
</dbReference>
<dbReference type="AlphaFoldDB" id="A0AAW3JTX8"/>
<keyword evidence="3" id="KW-0808">Transferase</keyword>
<feature type="domain" description="GHMP kinase N-terminal" evidence="5">
    <location>
        <begin position="127"/>
        <end position="214"/>
    </location>
</feature>
<evidence type="ECO:0000313" key="7">
    <source>
        <dbReference type="EMBL" id="KQC85518.1"/>
    </source>
</evidence>
<dbReference type="InterPro" id="IPR006204">
    <property type="entry name" value="GHMP_kinase_N_dom"/>
</dbReference>
<evidence type="ECO:0000256" key="2">
    <source>
        <dbReference type="ARBA" id="ARBA00022741"/>
    </source>
</evidence>
<gene>
    <name evidence="7" type="ORF">APZ18_12650</name>
</gene>
<keyword evidence="2" id="KW-0547">Nucleotide-binding</keyword>
<protein>
    <submittedName>
        <fullName evidence="7">Galactokinase</fullName>
    </submittedName>
</protein>
<evidence type="ECO:0000313" key="8">
    <source>
        <dbReference type="Proteomes" id="UP000050833"/>
    </source>
</evidence>
<keyword evidence="3" id="KW-0418">Kinase</keyword>
<dbReference type="GO" id="GO:0005829">
    <property type="term" value="C:cytosol"/>
    <property type="evidence" value="ECO:0007669"/>
    <property type="project" value="TreeGrafter"/>
</dbReference>
<dbReference type="InterPro" id="IPR019539">
    <property type="entry name" value="GalKase_N"/>
</dbReference>
<dbReference type="PANTHER" id="PTHR10457:SF7">
    <property type="entry name" value="GALACTOKINASE-RELATED"/>
    <property type="match status" value="1"/>
</dbReference>
<dbReference type="PRINTS" id="PR00473">
    <property type="entry name" value="GALCTOKINASE"/>
</dbReference>
<dbReference type="InterPro" id="IPR000705">
    <property type="entry name" value="Galactokinase"/>
</dbReference>
<dbReference type="EMBL" id="LLKB01000005">
    <property type="protein sequence ID" value="KQC85518.1"/>
    <property type="molecule type" value="Genomic_DNA"/>
</dbReference>
<name>A0AAW3JTX8_9FIRM</name>
<dbReference type="SUPFAM" id="SSF54211">
    <property type="entry name" value="Ribosomal protein S5 domain 2-like"/>
    <property type="match status" value="1"/>
</dbReference>
<dbReference type="Gene3D" id="3.30.70.890">
    <property type="entry name" value="GHMP kinase, C-terminal domain"/>
    <property type="match status" value="1"/>
</dbReference>
<comment type="caution">
    <text evidence="7">The sequence shown here is derived from an EMBL/GenBank/DDBJ whole genome shotgun (WGS) entry which is preliminary data.</text>
</comment>
<dbReference type="PRINTS" id="PR00959">
    <property type="entry name" value="MEVGALKINASE"/>
</dbReference>